<dbReference type="AlphaFoldDB" id="A0A7X0JV18"/>
<feature type="domain" description="UPF0033" evidence="2">
    <location>
        <begin position="13"/>
        <end position="37"/>
    </location>
</feature>
<dbReference type="PANTHER" id="PTHR33279:SF2">
    <property type="entry name" value="SULFUR CARRIER PROTEIN TUSA"/>
    <property type="match status" value="1"/>
</dbReference>
<dbReference type="Pfam" id="PF01206">
    <property type="entry name" value="TusA"/>
    <property type="match status" value="1"/>
</dbReference>
<dbReference type="InParanoid" id="A0A7X0JV18"/>
<name>A0A7X0JV18_9GAMM</name>
<reference evidence="3 4" key="1">
    <citation type="submission" date="2020-08" db="EMBL/GenBank/DDBJ databases">
        <title>Genomic Encyclopedia of Type Strains, Phase IV (KMG-IV): sequencing the most valuable type-strain genomes for metagenomic binning, comparative biology and taxonomic classification.</title>
        <authorList>
            <person name="Goeker M."/>
        </authorList>
    </citation>
    <scope>NUCLEOTIDE SEQUENCE [LARGE SCALE GENOMIC DNA]</scope>
    <source>
        <strain evidence="3 4">DSM 22368</strain>
    </source>
</reference>
<dbReference type="Proteomes" id="UP000528457">
    <property type="component" value="Unassembled WGS sequence"/>
</dbReference>
<dbReference type="RefSeq" id="WP_166845180.1">
    <property type="nucleotide sequence ID" value="NZ_JAAONY010000002.1"/>
</dbReference>
<dbReference type="Gene3D" id="3.30.110.40">
    <property type="entry name" value="TusA-like domain"/>
    <property type="match status" value="1"/>
</dbReference>
<dbReference type="PROSITE" id="PS01148">
    <property type="entry name" value="UPF0033"/>
    <property type="match status" value="1"/>
</dbReference>
<evidence type="ECO:0000313" key="3">
    <source>
        <dbReference type="EMBL" id="MBB6522804.1"/>
    </source>
</evidence>
<comment type="similarity">
    <text evidence="1">Belongs to the sulfur carrier protein TusA family.</text>
</comment>
<gene>
    <name evidence="3" type="ORF">HNR48_003089</name>
</gene>
<dbReference type="CDD" id="cd00291">
    <property type="entry name" value="SirA_YedF_YeeD"/>
    <property type="match status" value="1"/>
</dbReference>
<organism evidence="3 4">
    <name type="scientific">Pseudoteredinibacter isoporae</name>
    <dbReference type="NCBI Taxonomy" id="570281"/>
    <lineage>
        <taxon>Bacteria</taxon>
        <taxon>Pseudomonadati</taxon>
        <taxon>Pseudomonadota</taxon>
        <taxon>Gammaproteobacteria</taxon>
        <taxon>Cellvibrionales</taxon>
        <taxon>Cellvibrionaceae</taxon>
        <taxon>Pseudoteredinibacter</taxon>
    </lineage>
</organism>
<evidence type="ECO:0000259" key="2">
    <source>
        <dbReference type="PROSITE" id="PS01148"/>
    </source>
</evidence>
<dbReference type="PANTHER" id="PTHR33279">
    <property type="entry name" value="SULFUR CARRIER PROTEIN YEDF-RELATED"/>
    <property type="match status" value="1"/>
</dbReference>
<evidence type="ECO:0000313" key="4">
    <source>
        <dbReference type="Proteomes" id="UP000528457"/>
    </source>
</evidence>
<sequence length="81" mass="8664">MAYSQFTQLATEVDARGLDCPLPLLKMKLALNGLSSGESLGLLATDPGSMRDIKAFADIAGHTLLLAEQEGSDYCYVIQKS</sequence>
<accession>A0A7X0JV18</accession>
<dbReference type="EMBL" id="JACHHT010000002">
    <property type="protein sequence ID" value="MBB6522804.1"/>
    <property type="molecule type" value="Genomic_DNA"/>
</dbReference>
<comment type="caution">
    <text evidence="3">The sequence shown here is derived from an EMBL/GenBank/DDBJ whole genome shotgun (WGS) entry which is preliminary data.</text>
</comment>
<evidence type="ECO:0000256" key="1">
    <source>
        <dbReference type="ARBA" id="ARBA00008984"/>
    </source>
</evidence>
<dbReference type="GO" id="GO:0016740">
    <property type="term" value="F:transferase activity"/>
    <property type="evidence" value="ECO:0007669"/>
    <property type="project" value="UniProtKB-KW"/>
</dbReference>
<protein>
    <submittedName>
        <fullName evidence="3">TusA-related sulfurtransferase</fullName>
    </submittedName>
</protein>
<dbReference type="InterPro" id="IPR001455">
    <property type="entry name" value="TusA-like"/>
</dbReference>
<dbReference type="SUPFAM" id="SSF64307">
    <property type="entry name" value="SirA-like"/>
    <property type="match status" value="1"/>
</dbReference>
<proteinExistence type="inferred from homology"/>
<dbReference type="InterPro" id="IPR036868">
    <property type="entry name" value="TusA-like_sf"/>
</dbReference>
<keyword evidence="4" id="KW-1185">Reference proteome</keyword>
<keyword evidence="3" id="KW-0808">Transferase</keyword>